<keyword evidence="4 6" id="KW-0472">Membrane</keyword>
<feature type="transmembrane region" description="Helical" evidence="6">
    <location>
        <begin position="228"/>
        <end position="248"/>
    </location>
</feature>
<evidence type="ECO:0000256" key="5">
    <source>
        <dbReference type="SAM" id="MobiDB-lite"/>
    </source>
</evidence>
<dbReference type="GO" id="GO:0022857">
    <property type="term" value="F:transmembrane transporter activity"/>
    <property type="evidence" value="ECO:0007669"/>
    <property type="project" value="InterPro"/>
</dbReference>
<reference evidence="8 9" key="1">
    <citation type="journal article" date="2013" name="ISME J.">
        <title>A metabolic model for members of the genus Tetrasphaera involved in enhanced biological phosphorus removal.</title>
        <authorList>
            <person name="Kristiansen R."/>
            <person name="Nguyen H.T.T."/>
            <person name="Saunders A.M."/>
            <person name="Nielsen J.L."/>
            <person name="Wimmer R."/>
            <person name="Le V.Q."/>
            <person name="McIlroy S.J."/>
            <person name="Petrovski S."/>
            <person name="Seviour R.J."/>
            <person name="Calteau A."/>
            <person name="Nielsen K.L."/>
            <person name="Nielsen P.H."/>
        </authorList>
    </citation>
    <scope>NUCLEOTIDE SEQUENCE [LARGE SCALE GENOMIC DNA]</scope>
    <source>
        <strain evidence="8 9">Ben 74</strain>
    </source>
</reference>
<comment type="subcellular location">
    <subcellularLocation>
        <location evidence="1">Cell membrane</location>
        <topology evidence="1">Multi-pass membrane protein</topology>
    </subcellularLocation>
</comment>
<dbReference type="EMBL" id="CAJC01000181">
    <property type="protein sequence ID" value="CCI54342.1"/>
    <property type="molecule type" value="Genomic_DNA"/>
</dbReference>
<evidence type="ECO:0000256" key="1">
    <source>
        <dbReference type="ARBA" id="ARBA00004651"/>
    </source>
</evidence>
<dbReference type="PANTHER" id="PTHR23514">
    <property type="entry name" value="BYPASS OF STOP CODON PROTEIN 6"/>
    <property type="match status" value="1"/>
</dbReference>
<name>A0A077MG83_9MICO</name>
<dbReference type="AlphaFoldDB" id="A0A077MG83"/>
<dbReference type="PANTHER" id="PTHR23514:SF13">
    <property type="entry name" value="INNER MEMBRANE PROTEIN YBJJ"/>
    <property type="match status" value="1"/>
</dbReference>
<dbReference type="InterPro" id="IPR020846">
    <property type="entry name" value="MFS_dom"/>
</dbReference>
<keyword evidence="9" id="KW-1185">Reference proteome</keyword>
<dbReference type="RefSeq" id="WP_048546867.1">
    <property type="nucleotide sequence ID" value="NZ_HF571038.1"/>
</dbReference>
<dbReference type="PROSITE" id="PS50850">
    <property type="entry name" value="MFS"/>
    <property type="match status" value="1"/>
</dbReference>
<dbReference type="Pfam" id="PF07690">
    <property type="entry name" value="MFS_1"/>
    <property type="match status" value="1"/>
</dbReference>
<feature type="domain" description="Major facilitator superfamily (MFS) profile" evidence="7">
    <location>
        <begin position="2"/>
        <end position="402"/>
    </location>
</feature>
<comment type="caution">
    <text evidence="8">The sequence shown here is derived from an EMBL/GenBank/DDBJ whole genome shotgun (WGS) entry which is preliminary data.</text>
</comment>
<keyword evidence="3 6" id="KW-1133">Transmembrane helix</keyword>
<evidence type="ECO:0000256" key="2">
    <source>
        <dbReference type="ARBA" id="ARBA00022692"/>
    </source>
</evidence>
<feature type="transmembrane region" description="Helical" evidence="6">
    <location>
        <begin position="293"/>
        <end position="310"/>
    </location>
</feature>
<gene>
    <name evidence="8" type="ORF">BN13_680024</name>
</gene>
<dbReference type="SUPFAM" id="SSF103473">
    <property type="entry name" value="MFS general substrate transporter"/>
    <property type="match status" value="1"/>
</dbReference>
<dbReference type="InterPro" id="IPR051788">
    <property type="entry name" value="MFS_Transporter"/>
</dbReference>
<dbReference type="Gene3D" id="1.20.1250.20">
    <property type="entry name" value="MFS general substrate transporter like domains"/>
    <property type="match status" value="2"/>
</dbReference>
<dbReference type="CDD" id="cd17393">
    <property type="entry name" value="MFS_MosC_like"/>
    <property type="match status" value="1"/>
</dbReference>
<sequence>MSRASLPLGRLISARNAVYAVFTINGIAFASWASRIPDAKAVLGLTPGQLGMVLLFASAGSIIGLPVAGHIVKRIGAARTCAIAMVVLGAGLALVGLGVDIAHNRWVVAAGLFVLGLGMGTCDVAMNLEGANVERLLERSIMPRFHAAFSGGTVLAALFGAGMAALKVPVWLHLVTVAAILVLASGMSTRSFLPRSLEGEPQDAASPAPSTRAPSTPARSAWTEPRTILIGLVTLVAAFTEGTANDWVSVAFVEGYDLPAWAGVLAFATFLGFMTIGRILGTGLLDRYGRVPTLRVMLAVALLGSLMVVFGGPALAYVGAALWGLGVSLGFPVGMSAAADDPDRAHARVSVVATIGYVAFIAGPPLVGFLGDHHGVLRALLAVGALIVLAYAALPAVREPGTTRLRSQ</sequence>
<organism evidence="8 9">
    <name type="scientific">Nostocoides jenkinsii Ben 74</name>
    <dbReference type="NCBI Taxonomy" id="1193518"/>
    <lineage>
        <taxon>Bacteria</taxon>
        <taxon>Bacillati</taxon>
        <taxon>Actinomycetota</taxon>
        <taxon>Actinomycetes</taxon>
        <taxon>Micrococcales</taxon>
        <taxon>Intrasporangiaceae</taxon>
        <taxon>Nostocoides</taxon>
    </lineage>
</organism>
<feature type="transmembrane region" description="Helical" evidence="6">
    <location>
        <begin position="147"/>
        <end position="164"/>
    </location>
</feature>
<dbReference type="OrthoDB" id="9809599at2"/>
<feature type="transmembrane region" description="Helical" evidence="6">
    <location>
        <begin position="316"/>
        <end position="339"/>
    </location>
</feature>
<feature type="region of interest" description="Disordered" evidence="5">
    <location>
        <begin position="197"/>
        <end position="220"/>
    </location>
</feature>
<feature type="compositionally biased region" description="Low complexity" evidence="5">
    <location>
        <begin position="204"/>
        <end position="220"/>
    </location>
</feature>
<proteinExistence type="predicted"/>
<feature type="transmembrane region" description="Helical" evidence="6">
    <location>
        <begin position="12"/>
        <end position="30"/>
    </location>
</feature>
<dbReference type="InterPro" id="IPR036259">
    <property type="entry name" value="MFS_trans_sf"/>
</dbReference>
<feature type="transmembrane region" description="Helical" evidence="6">
    <location>
        <begin position="376"/>
        <end position="397"/>
    </location>
</feature>
<dbReference type="STRING" id="1193518.BN13_680024"/>
<evidence type="ECO:0000313" key="9">
    <source>
        <dbReference type="Proteomes" id="UP000035720"/>
    </source>
</evidence>
<evidence type="ECO:0000256" key="6">
    <source>
        <dbReference type="SAM" id="Phobius"/>
    </source>
</evidence>
<feature type="transmembrane region" description="Helical" evidence="6">
    <location>
        <begin position="260"/>
        <end position="281"/>
    </location>
</feature>
<evidence type="ECO:0000313" key="8">
    <source>
        <dbReference type="EMBL" id="CCI54342.1"/>
    </source>
</evidence>
<feature type="transmembrane region" description="Helical" evidence="6">
    <location>
        <begin position="351"/>
        <end position="370"/>
    </location>
</feature>
<dbReference type="Proteomes" id="UP000035720">
    <property type="component" value="Unassembled WGS sequence"/>
</dbReference>
<feature type="transmembrane region" description="Helical" evidence="6">
    <location>
        <begin position="105"/>
        <end position="126"/>
    </location>
</feature>
<feature type="transmembrane region" description="Helical" evidence="6">
    <location>
        <begin position="170"/>
        <end position="187"/>
    </location>
</feature>
<evidence type="ECO:0000259" key="7">
    <source>
        <dbReference type="PROSITE" id="PS50850"/>
    </source>
</evidence>
<feature type="transmembrane region" description="Helical" evidence="6">
    <location>
        <begin position="80"/>
        <end position="99"/>
    </location>
</feature>
<evidence type="ECO:0000256" key="4">
    <source>
        <dbReference type="ARBA" id="ARBA00023136"/>
    </source>
</evidence>
<dbReference type="InterPro" id="IPR011701">
    <property type="entry name" value="MFS"/>
</dbReference>
<protein>
    <submittedName>
        <fullName evidence="8">Putative integral membrane protein</fullName>
    </submittedName>
</protein>
<keyword evidence="2 6" id="KW-0812">Transmembrane</keyword>
<feature type="transmembrane region" description="Helical" evidence="6">
    <location>
        <begin position="50"/>
        <end position="68"/>
    </location>
</feature>
<accession>A0A077MG83</accession>
<dbReference type="GO" id="GO:0005886">
    <property type="term" value="C:plasma membrane"/>
    <property type="evidence" value="ECO:0007669"/>
    <property type="project" value="UniProtKB-SubCell"/>
</dbReference>
<evidence type="ECO:0000256" key="3">
    <source>
        <dbReference type="ARBA" id="ARBA00022989"/>
    </source>
</evidence>